<gene>
    <name evidence="15" type="primary">LOC111315078</name>
</gene>
<organism evidence="14 15">
    <name type="scientific">Durio zibethinus</name>
    <name type="common">Durian</name>
    <dbReference type="NCBI Taxonomy" id="66656"/>
    <lineage>
        <taxon>Eukaryota</taxon>
        <taxon>Viridiplantae</taxon>
        <taxon>Streptophyta</taxon>
        <taxon>Embryophyta</taxon>
        <taxon>Tracheophyta</taxon>
        <taxon>Spermatophyta</taxon>
        <taxon>Magnoliopsida</taxon>
        <taxon>eudicotyledons</taxon>
        <taxon>Gunneridae</taxon>
        <taxon>Pentapetalae</taxon>
        <taxon>rosids</taxon>
        <taxon>malvids</taxon>
        <taxon>Malvales</taxon>
        <taxon>Malvaceae</taxon>
        <taxon>Helicteroideae</taxon>
        <taxon>Durio</taxon>
    </lineage>
</organism>
<name>A0A6P6B5I3_DURZI</name>
<keyword evidence="6 11" id="KW-0863">Zinc-finger</keyword>
<comment type="subcellular location">
    <subcellularLocation>
        <location evidence="2">Membrane</location>
    </subcellularLocation>
</comment>
<dbReference type="KEGG" id="dzi:111315078"/>
<feature type="domain" description="RING-type" evidence="13">
    <location>
        <begin position="130"/>
        <end position="172"/>
    </location>
</feature>
<dbReference type="AlphaFoldDB" id="A0A6P6B5I3"/>
<accession>A0A6P6B5I3</accession>
<sequence>MKELATLFACWLAFDLKYRILIVPWRSYRSQPKLGTQRLYICHSGVNPLHGSLRAMLPSSPPAPPFPFVGITVLVLLYLVIFYLVSQDDDLNEDESSIRTGKEENYSGLSIEEIQQLPWFNCHVNTTAICGVCLDGFQVGERCRIDPVCSHIFHKHCIDLWLVRRPTCPNCRSPFKPKETVDIV</sequence>
<evidence type="ECO:0000259" key="13">
    <source>
        <dbReference type="PROSITE" id="PS50089"/>
    </source>
</evidence>
<dbReference type="GeneID" id="111315078"/>
<evidence type="ECO:0000256" key="9">
    <source>
        <dbReference type="ARBA" id="ARBA00023136"/>
    </source>
</evidence>
<keyword evidence="4 12" id="KW-0812">Transmembrane</keyword>
<dbReference type="RefSeq" id="XP_022772429.1">
    <property type="nucleotide sequence ID" value="XM_022916694.1"/>
</dbReference>
<evidence type="ECO:0000256" key="12">
    <source>
        <dbReference type="SAM" id="Phobius"/>
    </source>
</evidence>
<dbReference type="GO" id="GO:0061630">
    <property type="term" value="F:ubiquitin protein ligase activity"/>
    <property type="evidence" value="ECO:0007669"/>
    <property type="project" value="UniProtKB-EC"/>
</dbReference>
<dbReference type="InterPro" id="IPR013083">
    <property type="entry name" value="Znf_RING/FYVE/PHD"/>
</dbReference>
<keyword evidence="14" id="KW-1185">Reference proteome</keyword>
<evidence type="ECO:0000256" key="2">
    <source>
        <dbReference type="ARBA" id="ARBA00004370"/>
    </source>
</evidence>
<dbReference type="Pfam" id="PF13639">
    <property type="entry name" value="zf-RING_2"/>
    <property type="match status" value="1"/>
</dbReference>
<protein>
    <recommendedName>
        <fullName evidence="3">RING-type E3 ubiquitin transferase</fullName>
        <ecNumber evidence="3">2.3.2.27</ecNumber>
    </recommendedName>
</protein>
<evidence type="ECO:0000256" key="1">
    <source>
        <dbReference type="ARBA" id="ARBA00000900"/>
    </source>
</evidence>
<dbReference type="EC" id="2.3.2.27" evidence="3"/>
<evidence type="ECO:0000256" key="3">
    <source>
        <dbReference type="ARBA" id="ARBA00012483"/>
    </source>
</evidence>
<dbReference type="Proteomes" id="UP000515121">
    <property type="component" value="Unplaced"/>
</dbReference>
<comment type="similarity">
    <text evidence="10">Belongs to the RING-type zinc finger family. ATL subfamily.</text>
</comment>
<dbReference type="PANTHER" id="PTHR46539:SF13">
    <property type="entry name" value="RING-TYPE DOMAIN-CONTAINING PROTEIN"/>
    <property type="match status" value="1"/>
</dbReference>
<dbReference type="PANTHER" id="PTHR46539">
    <property type="entry name" value="E3 UBIQUITIN-PROTEIN LIGASE ATL42"/>
    <property type="match status" value="1"/>
</dbReference>
<dbReference type="GO" id="GO:0016020">
    <property type="term" value="C:membrane"/>
    <property type="evidence" value="ECO:0007669"/>
    <property type="project" value="UniProtKB-SubCell"/>
</dbReference>
<evidence type="ECO:0000256" key="11">
    <source>
        <dbReference type="PROSITE-ProRule" id="PRU00175"/>
    </source>
</evidence>
<evidence type="ECO:0000256" key="7">
    <source>
        <dbReference type="ARBA" id="ARBA00022833"/>
    </source>
</evidence>
<keyword evidence="9 12" id="KW-0472">Membrane</keyword>
<dbReference type="Gene3D" id="3.30.40.10">
    <property type="entry name" value="Zinc/RING finger domain, C3HC4 (zinc finger)"/>
    <property type="match status" value="1"/>
</dbReference>
<dbReference type="InterPro" id="IPR001841">
    <property type="entry name" value="Znf_RING"/>
</dbReference>
<feature type="transmembrane region" description="Helical" evidence="12">
    <location>
        <begin position="66"/>
        <end position="85"/>
    </location>
</feature>
<evidence type="ECO:0000313" key="14">
    <source>
        <dbReference type="Proteomes" id="UP000515121"/>
    </source>
</evidence>
<evidence type="ECO:0000256" key="4">
    <source>
        <dbReference type="ARBA" id="ARBA00022692"/>
    </source>
</evidence>
<keyword evidence="8 12" id="KW-1133">Transmembrane helix</keyword>
<keyword evidence="5" id="KW-0479">Metal-binding</keyword>
<dbReference type="PROSITE" id="PS50089">
    <property type="entry name" value="ZF_RING_2"/>
    <property type="match status" value="1"/>
</dbReference>
<dbReference type="SUPFAM" id="SSF57850">
    <property type="entry name" value="RING/U-box"/>
    <property type="match status" value="1"/>
</dbReference>
<evidence type="ECO:0000313" key="15">
    <source>
        <dbReference type="RefSeq" id="XP_022772429.1"/>
    </source>
</evidence>
<proteinExistence type="inferred from homology"/>
<dbReference type="OrthoDB" id="8062037at2759"/>
<comment type="catalytic activity">
    <reaction evidence="1">
        <text>S-ubiquitinyl-[E2 ubiquitin-conjugating enzyme]-L-cysteine + [acceptor protein]-L-lysine = [E2 ubiquitin-conjugating enzyme]-L-cysteine + N(6)-ubiquitinyl-[acceptor protein]-L-lysine.</text>
        <dbReference type="EC" id="2.3.2.27"/>
    </reaction>
</comment>
<dbReference type="SMART" id="SM00184">
    <property type="entry name" value="RING"/>
    <property type="match status" value="1"/>
</dbReference>
<reference evidence="15" key="1">
    <citation type="submission" date="2025-08" db="UniProtKB">
        <authorList>
            <consortium name="RefSeq"/>
        </authorList>
    </citation>
    <scope>IDENTIFICATION</scope>
    <source>
        <tissue evidence="15">Fruit stalk</tissue>
    </source>
</reference>
<dbReference type="GO" id="GO:0008270">
    <property type="term" value="F:zinc ion binding"/>
    <property type="evidence" value="ECO:0007669"/>
    <property type="project" value="UniProtKB-KW"/>
</dbReference>
<evidence type="ECO:0000256" key="10">
    <source>
        <dbReference type="ARBA" id="ARBA00024209"/>
    </source>
</evidence>
<keyword evidence="7" id="KW-0862">Zinc</keyword>
<evidence type="ECO:0000256" key="5">
    <source>
        <dbReference type="ARBA" id="ARBA00022723"/>
    </source>
</evidence>
<evidence type="ECO:0000256" key="8">
    <source>
        <dbReference type="ARBA" id="ARBA00022989"/>
    </source>
</evidence>
<evidence type="ECO:0000256" key="6">
    <source>
        <dbReference type="ARBA" id="ARBA00022771"/>
    </source>
</evidence>